<sequence>MEGGSIARLRQSLAQSQGDVWISSEEFDGVSPWQVRYLADILSGYDVQIIMFYRSKLDHLMTTYVELNKGREVMQTLPKFLALDDNVHVGLRLRGLVEAYGDAFGYGNVHVISFEGAMAAGLSVEDIVLDDIMMVGESEQRQKLAQQKVKRQFRNRSMNVSVLSAWSFIQEIAMWKAPGTPQPWAPVSPGGTQRQDCLERISEQVIRELGSGWQCSKLEKRIDVLTKDDMRTLQENPQLRLHYFDEGMLANLEYFPSKREACFVADAHLQRKSPAEMDSLWLTISHALEKAAQEC</sequence>
<dbReference type="AlphaFoldDB" id="A0A7S1TT14"/>
<organism evidence="1">
    <name type="scientific">Phaeomonas parva</name>
    <dbReference type="NCBI Taxonomy" id="124430"/>
    <lineage>
        <taxon>Eukaryota</taxon>
        <taxon>Sar</taxon>
        <taxon>Stramenopiles</taxon>
        <taxon>Ochrophyta</taxon>
        <taxon>Pinguiophyceae</taxon>
        <taxon>Pinguiochrysidales</taxon>
        <taxon>Pinguiochrysidaceae</taxon>
        <taxon>Phaeomonas</taxon>
    </lineage>
</organism>
<reference evidence="1" key="1">
    <citation type="submission" date="2021-01" db="EMBL/GenBank/DDBJ databases">
        <authorList>
            <person name="Corre E."/>
            <person name="Pelletier E."/>
            <person name="Niang G."/>
            <person name="Scheremetjew M."/>
            <person name="Finn R."/>
            <person name="Kale V."/>
            <person name="Holt S."/>
            <person name="Cochrane G."/>
            <person name="Meng A."/>
            <person name="Brown T."/>
            <person name="Cohen L."/>
        </authorList>
    </citation>
    <scope>NUCLEOTIDE SEQUENCE</scope>
    <source>
        <strain evidence="1">CCMP2877</strain>
    </source>
</reference>
<evidence type="ECO:0000313" key="1">
    <source>
        <dbReference type="EMBL" id="CAD9246182.1"/>
    </source>
</evidence>
<accession>A0A7S1TT14</accession>
<gene>
    <name evidence="1" type="ORF">PPAR1163_LOCUS4534</name>
</gene>
<dbReference type="EMBL" id="HBGJ01007246">
    <property type="protein sequence ID" value="CAD9246182.1"/>
    <property type="molecule type" value="Transcribed_RNA"/>
</dbReference>
<proteinExistence type="predicted"/>
<protein>
    <submittedName>
        <fullName evidence="1">Uncharacterized protein</fullName>
    </submittedName>
</protein>
<name>A0A7S1TT14_9STRA</name>